<evidence type="ECO:0000313" key="3">
    <source>
        <dbReference type="Proteomes" id="UP001370490"/>
    </source>
</evidence>
<dbReference type="PANTHER" id="PTHR15555:SF0">
    <property type="entry name" value="ZINC FINGER HIT DOMAIN-CONTAINING PROTEIN 2"/>
    <property type="match status" value="1"/>
</dbReference>
<sequence length="202" mass="23188">MDNMDERDDTLSEERRLFKRFCLSKRKGFKELWRLPWWSKPSAKALSLSQGGTQLVQLLAKSEPEESKQEPSGIPPGPETPLFPLKKLGSAEPSLLGADLLSCLQTHGWLAIWRLMKAADEALKLEKRTKLKRTEIRSKLKLAERKVYFIMCWLNEQPVQAWPSLPAIVSTERASAIEYQRKPMKMGDKPKSRSKVLIEEVK</sequence>
<keyword evidence="3" id="KW-1185">Reference proteome</keyword>
<protein>
    <submittedName>
        <fullName evidence="2">Uncharacterized protein</fullName>
    </submittedName>
</protein>
<evidence type="ECO:0000256" key="1">
    <source>
        <dbReference type="SAM" id="MobiDB-lite"/>
    </source>
</evidence>
<evidence type="ECO:0000313" key="2">
    <source>
        <dbReference type="EMBL" id="KAK6947968.1"/>
    </source>
</evidence>
<comment type="caution">
    <text evidence="2">The sequence shown here is derived from an EMBL/GenBank/DDBJ whole genome shotgun (WGS) entry which is preliminary data.</text>
</comment>
<dbReference type="AlphaFoldDB" id="A0AAN8WK17"/>
<reference evidence="2 3" key="1">
    <citation type="submission" date="2023-12" db="EMBL/GenBank/DDBJ databases">
        <title>A high-quality genome assembly for Dillenia turbinata (Dilleniales).</title>
        <authorList>
            <person name="Chanderbali A."/>
        </authorList>
    </citation>
    <scope>NUCLEOTIDE SEQUENCE [LARGE SCALE GENOMIC DNA]</scope>
    <source>
        <strain evidence="2">LSX21</strain>
        <tissue evidence="2">Leaf</tissue>
    </source>
</reference>
<proteinExistence type="predicted"/>
<gene>
    <name evidence="2" type="ORF">RJ641_001441</name>
</gene>
<dbReference type="InterPro" id="IPR039646">
    <property type="entry name" value="ZNHIT2"/>
</dbReference>
<dbReference type="EMBL" id="JBAMMX010000001">
    <property type="protein sequence ID" value="KAK6947968.1"/>
    <property type="molecule type" value="Genomic_DNA"/>
</dbReference>
<dbReference type="PANTHER" id="PTHR15555">
    <property type="entry name" value="ZINC FINGER HIT DOMAIN CONTAINING PROTEIN 2 PROTEIN FON -RELATED"/>
    <property type="match status" value="1"/>
</dbReference>
<dbReference type="Proteomes" id="UP001370490">
    <property type="component" value="Unassembled WGS sequence"/>
</dbReference>
<organism evidence="2 3">
    <name type="scientific">Dillenia turbinata</name>
    <dbReference type="NCBI Taxonomy" id="194707"/>
    <lineage>
        <taxon>Eukaryota</taxon>
        <taxon>Viridiplantae</taxon>
        <taxon>Streptophyta</taxon>
        <taxon>Embryophyta</taxon>
        <taxon>Tracheophyta</taxon>
        <taxon>Spermatophyta</taxon>
        <taxon>Magnoliopsida</taxon>
        <taxon>eudicotyledons</taxon>
        <taxon>Gunneridae</taxon>
        <taxon>Pentapetalae</taxon>
        <taxon>Dilleniales</taxon>
        <taxon>Dilleniaceae</taxon>
        <taxon>Dillenia</taxon>
    </lineage>
</organism>
<accession>A0AAN8WK17</accession>
<feature type="region of interest" description="Disordered" evidence="1">
    <location>
        <begin position="61"/>
        <end position="81"/>
    </location>
</feature>
<name>A0AAN8WK17_9MAGN</name>